<dbReference type="STRING" id="403935.SAMN05216481_103358"/>
<keyword evidence="1" id="KW-0175">Coiled coil</keyword>
<dbReference type="InterPro" id="IPR011990">
    <property type="entry name" value="TPR-like_helical_dom_sf"/>
</dbReference>
<evidence type="ECO:0000313" key="3">
    <source>
        <dbReference type="EMBL" id="SEQ03102.1"/>
    </source>
</evidence>
<organism evidence="3 4">
    <name type="scientific">Streptomyces radiopugnans</name>
    <dbReference type="NCBI Taxonomy" id="403935"/>
    <lineage>
        <taxon>Bacteria</taxon>
        <taxon>Bacillati</taxon>
        <taxon>Actinomycetota</taxon>
        <taxon>Actinomycetes</taxon>
        <taxon>Kitasatosporales</taxon>
        <taxon>Streptomycetaceae</taxon>
        <taxon>Streptomyces</taxon>
    </lineage>
</organism>
<dbReference type="GO" id="GO:0003677">
    <property type="term" value="F:DNA binding"/>
    <property type="evidence" value="ECO:0007669"/>
    <property type="project" value="InterPro"/>
</dbReference>
<feature type="region of interest" description="Disordered" evidence="2">
    <location>
        <begin position="79"/>
        <end position="100"/>
    </location>
</feature>
<dbReference type="Proteomes" id="UP000199055">
    <property type="component" value="Unassembled WGS sequence"/>
</dbReference>
<dbReference type="CDD" id="cd00093">
    <property type="entry name" value="HTH_XRE"/>
    <property type="match status" value="1"/>
</dbReference>
<dbReference type="Gene3D" id="1.25.40.10">
    <property type="entry name" value="Tetratricopeptide repeat domain"/>
    <property type="match status" value="2"/>
</dbReference>
<keyword evidence="4" id="KW-1185">Reference proteome</keyword>
<dbReference type="EMBL" id="FOET01000003">
    <property type="protein sequence ID" value="SEQ03102.1"/>
    <property type="molecule type" value="Genomic_DNA"/>
</dbReference>
<proteinExistence type="predicted"/>
<protein>
    <recommendedName>
        <fullName evidence="5">HTH cro/C1-type domain-containing protein</fullName>
    </recommendedName>
</protein>
<evidence type="ECO:0000256" key="2">
    <source>
        <dbReference type="SAM" id="MobiDB-lite"/>
    </source>
</evidence>
<dbReference type="InterPro" id="IPR001387">
    <property type="entry name" value="Cro/C1-type_HTH"/>
</dbReference>
<dbReference type="SUPFAM" id="SSF48452">
    <property type="entry name" value="TPR-like"/>
    <property type="match status" value="1"/>
</dbReference>
<evidence type="ECO:0000313" key="4">
    <source>
        <dbReference type="Proteomes" id="UP000199055"/>
    </source>
</evidence>
<dbReference type="InterPro" id="IPR010982">
    <property type="entry name" value="Lambda_DNA-bd_dom_sf"/>
</dbReference>
<evidence type="ECO:0008006" key="5">
    <source>
        <dbReference type="Google" id="ProtNLM"/>
    </source>
</evidence>
<reference evidence="3 4" key="1">
    <citation type="submission" date="2016-10" db="EMBL/GenBank/DDBJ databases">
        <authorList>
            <person name="de Groot N.N."/>
        </authorList>
    </citation>
    <scope>NUCLEOTIDE SEQUENCE [LARGE SCALE GENOMIC DNA]</scope>
    <source>
        <strain evidence="3 4">CGMCC 4.3519</strain>
    </source>
</reference>
<feature type="coiled-coil region" evidence="1">
    <location>
        <begin position="331"/>
        <end position="358"/>
    </location>
</feature>
<dbReference type="Gene3D" id="1.10.260.40">
    <property type="entry name" value="lambda repressor-like DNA-binding domains"/>
    <property type="match status" value="1"/>
</dbReference>
<gene>
    <name evidence="3" type="ORF">SAMN05216481_103358</name>
</gene>
<accession>A0A1H9CPF8</accession>
<name>A0A1H9CPF8_9ACTN</name>
<dbReference type="AlphaFoldDB" id="A0A1H9CPF8"/>
<evidence type="ECO:0000256" key="1">
    <source>
        <dbReference type="SAM" id="Coils"/>
    </source>
</evidence>
<sequence length="398" mass="43648">MKARTKLQEARHARGWTQADLIDALTAAAERLGVESPTRASLKTLVSMYENGRRPVGRDHRPLFREAYQATDAELGLPSHVEETGPRDPSSVPSPQSKLPAPVSTEMLGYLASVLRQHAQAEPLVGPRFLVAPVRSQMPLIEQMCQESHGLLRADVLRVGARYAEFLGWLYQDTGRTDEAVRWTRTAMDYAQELGDPMLIAYVLQRRGNIATEAGHAGHGAGLATAALRHTTSLSPRVHAVVLRQLANSKARLGERSETARAIEHAMAATDEGDDSDPLAGYCSPAYIEMEGADCALHLDRPDEAVPTFHKSLSHWPALQERDRGLCLARLATANAALEDVEGAYEAARQALDIAERTGSARIRAELSRLRQRLAPWRKLVEISELNAALDRMNGADL</sequence>